<keyword evidence="2" id="KW-1185">Reference proteome</keyword>
<dbReference type="InterPro" id="IPR011990">
    <property type="entry name" value="TPR-like_helical_dom_sf"/>
</dbReference>
<evidence type="ECO:0008006" key="3">
    <source>
        <dbReference type="Google" id="ProtNLM"/>
    </source>
</evidence>
<evidence type="ECO:0000313" key="1">
    <source>
        <dbReference type="EMBL" id="MBB4905667.1"/>
    </source>
</evidence>
<accession>A0A7W7VD16</accession>
<evidence type="ECO:0000313" key="2">
    <source>
        <dbReference type="Proteomes" id="UP000520767"/>
    </source>
</evidence>
<reference evidence="1 2" key="1">
    <citation type="submission" date="2020-08" db="EMBL/GenBank/DDBJ databases">
        <title>Genomic Encyclopedia of Type Strains, Phase III (KMG-III): the genomes of soil and plant-associated and newly described type strains.</title>
        <authorList>
            <person name="Whitman W."/>
        </authorList>
    </citation>
    <scope>NUCLEOTIDE SEQUENCE [LARGE SCALE GENOMIC DNA]</scope>
    <source>
        <strain evidence="1 2">CECT 8960</strain>
    </source>
</reference>
<organism evidence="1 2">
    <name type="scientific">Actinophytocola algeriensis</name>
    <dbReference type="NCBI Taxonomy" id="1768010"/>
    <lineage>
        <taxon>Bacteria</taxon>
        <taxon>Bacillati</taxon>
        <taxon>Actinomycetota</taxon>
        <taxon>Actinomycetes</taxon>
        <taxon>Pseudonocardiales</taxon>
        <taxon>Pseudonocardiaceae</taxon>
    </lineage>
</organism>
<proteinExistence type="predicted"/>
<dbReference type="RefSeq" id="WP_184809860.1">
    <property type="nucleotide sequence ID" value="NZ_JACHJQ010000002.1"/>
</dbReference>
<sequence>MTRTAPQAWPGSWCGTARTTLEIRLSRIAALDAAQRHDEALDLAEHLAADAEHVLGPDHPTTSDARFAVADIAARRA</sequence>
<name>A0A7W7VD16_9PSEU</name>
<dbReference type="Gene3D" id="1.25.40.10">
    <property type="entry name" value="Tetratricopeptide repeat domain"/>
    <property type="match status" value="1"/>
</dbReference>
<dbReference type="Proteomes" id="UP000520767">
    <property type="component" value="Unassembled WGS sequence"/>
</dbReference>
<gene>
    <name evidence="1" type="ORF">FHR82_001884</name>
</gene>
<dbReference type="AlphaFoldDB" id="A0A7W7VD16"/>
<dbReference type="EMBL" id="JACHJQ010000002">
    <property type="protein sequence ID" value="MBB4905667.1"/>
    <property type="molecule type" value="Genomic_DNA"/>
</dbReference>
<protein>
    <recommendedName>
        <fullName evidence="3">Tetratricopeptide repeat protein</fullName>
    </recommendedName>
</protein>
<comment type="caution">
    <text evidence="1">The sequence shown here is derived from an EMBL/GenBank/DDBJ whole genome shotgun (WGS) entry which is preliminary data.</text>
</comment>